<organism evidence="2 3">
    <name type="scientific">Streptomyces varsoviensis</name>
    <dbReference type="NCBI Taxonomy" id="67373"/>
    <lineage>
        <taxon>Bacteria</taxon>
        <taxon>Bacillati</taxon>
        <taxon>Actinomycetota</taxon>
        <taxon>Actinomycetes</taxon>
        <taxon>Kitasatosporales</taxon>
        <taxon>Streptomycetaceae</taxon>
        <taxon>Streptomyces</taxon>
    </lineage>
</organism>
<gene>
    <name evidence="2" type="ORF">ADK38_26655</name>
</gene>
<dbReference type="Pfam" id="PF20058">
    <property type="entry name" value="DUF6457"/>
    <property type="match status" value="1"/>
</dbReference>
<accession>A0ABR5J1C8</accession>
<evidence type="ECO:0000313" key="2">
    <source>
        <dbReference type="EMBL" id="KOG87222.1"/>
    </source>
</evidence>
<feature type="domain" description="DUF6457" evidence="1">
    <location>
        <begin position="25"/>
        <end position="104"/>
    </location>
</feature>
<comment type="caution">
    <text evidence="2">The sequence shown here is derived from an EMBL/GenBank/DDBJ whole genome shotgun (WGS) entry which is preliminary data.</text>
</comment>
<evidence type="ECO:0000313" key="3">
    <source>
        <dbReference type="Proteomes" id="UP000037020"/>
    </source>
</evidence>
<feature type="non-terminal residue" evidence="2">
    <location>
        <position position="1"/>
    </location>
</feature>
<protein>
    <submittedName>
        <fullName evidence="2">Molybdopterin-guanine dinucleotide biosynthesis protein</fullName>
    </submittedName>
</protein>
<keyword evidence="3" id="KW-1185">Reference proteome</keyword>
<sequence>HSTASLDCDTWEDITAARARIRDDGNVLDEWIAAVKAELGIELDVDTAALLDLARDAAHGVARPAAPLTTFLVGYAAAQQGGGAEAVAEATRKAAALATRWAEEPE</sequence>
<dbReference type="Proteomes" id="UP000037020">
    <property type="component" value="Unassembled WGS sequence"/>
</dbReference>
<evidence type="ECO:0000259" key="1">
    <source>
        <dbReference type="Pfam" id="PF20058"/>
    </source>
</evidence>
<reference evidence="2 3" key="1">
    <citation type="submission" date="2015-07" db="EMBL/GenBank/DDBJ databases">
        <authorList>
            <person name="Ju K.-S."/>
            <person name="Doroghazi J.R."/>
            <person name="Metcalf W.W."/>
        </authorList>
    </citation>
    <scope>NUCLEOTIDE SEQUENCE [LARGE SCALE GENOMIC DNA]</scope>
    <source>
        <strain evidence="2 3">NRRL B-3589</strain>
    </source>
</reference>
<proteinExistence type="predicted"/>
<dbReference type="InterPro" id="IPR045598">
    <property type="entry name" value="DUF6457"/>
</dbReference>
<name>A0ABR5J1C8_9ACTN</name>
<dbReference type="EMBL" id="LGUT01002356">
    <property type="protein sequence ID" value="KOG87222.1"/>
    <property type="molecule type" value="Genomic_DNA"/>
</dbReference>